<dbReference type="EMBL" id="WUMV01000003">
    <property type="protein sequence ID" value="MXN65335.1"/>
    <property type="molecule type" value="Genomic_DNA"/>
</dbReference>
<gene>
    <name evidence="2" type="ORF">GR183_10525</name>
</gene>
<evidence type="ECO:0000259" key="1">
    <source>
        <dbReference type="Pfam" id="PF09836"/>
    </source>
</evidence>
<sequence length="257" mass="27324">MPRLPDLQAAFSAALTDPDAAVPEGVTAPRGGRADKRFAVYRNNVTVSLVGALEDTFPAIARLLGDEYFTALAREYVRAKRPSSPFLAEYGEDFGDFLDAFPPLAGYPYLGDVARLEHAWLSAYHAADAAPLDPARLTAISESDVGDVRFTLHPALRMVQSRWPILQLFEANRTGEGKPPADLSSGGESVLVTRPVLDVTLSRLAPGASYFLNALAEGSTLGAAAGKAFENASEFDLAQALQAALAAGAFADIRMPD</sequence>
<evidence type="ECO:0000313" key="2">
    <source>
        <dbReference type="EMBL" id="MXN65335.1"/>
    </source>
</evidence>
<dbReference type="InterPro" id="IPR018640">
    <property type="entry name" value="DUF2063"/>
</dbReference>
<dbReference type="RefSeq" id="WP_160775525.1">
    <property type="nucleotide sequence ID" value="NZ_WUMV01000003.1"/>
</dbReference>
<name>A0A7X3LUK3_9HYPH</name>
<protein>
    <submittedName>
        <fullName evidence="2">DUF2063 domain-containing protein</fullName>
    </submittedName>
</protein>
<accession>A0A7X3LUK3</accession>
<dbReference type="AlphaFoldDB" id="A0A7X3LUK3"/>
<dbReference type="InterPro" id="IPR044922">
    <property type="entry name" value="DUF2063_N_sf"/>
</dbReference>
<organism evidence="2 3">
    <name type="scientific">Stappia sediminis</name>
    <dbReference type="NCBI Taxonomy" id="2692190"/>
    <lineage>
        <taxon>Bacteria</taxon>
        <taxon>Pseudomonadati</taxon>
        <taxon>Pseudomonadota</taxon>
        <taxon>Alphaproteobacteria</taxon>
        <taxon>Hyphomicrobiales</taxon>
        <taxon>Stappiaceae</taxon>
        <taxon>Stappia</taxon>
    </lineage>
</organism>
<proteinExistence type="predicted"/>
<dbReference type="Gene3D" id="1.10.150.690">
    <property type="entry name" value="DUF2063"/>
    <property type="match status" value="1"/>
</dbReference>
<dbReference type="Proteomes" id="UP000433101">
    <property type="component" value="Unassembled WGS sequence"/>
</dbReference>
<feature type="domain" description="Putative DNA-binding" evidence="1">
    <location>
        <begin position="7"/>
        <end position="98"/>
    </location>
</feature>
<reference evidence="2 3" key="1">
    <citation type="submission" date="2019-12" db="EMBL/GenBank/DDBJ databases">
        <authorList>
            <person name="Li M."/>
        </authorList>
    </citation>
    <scope>NUCLEOTIDE SEQUENCE [LARGE SCALE GENOMIC DNA]</scope>
    <source>
        <strain evidence="2 3">GBMRC 2046</strain>
    </source>
</reference>
<evidence type="ECO:0000313" key="3">
    <source>
        <dbReference type="Proteomes" id="UP000433101"/>
    </source>
</evidence>
<comment type="caution">
    <text evidence="2">The sequence shown here is derived from an EMBL/GenBank/DDBJ whole genome shotgun (WGS) entry which is preliminary data.</text>
</comment>
<keyword evidence="3" id="KW-1185">Reference proteome</keyword>
<dbReference type="Pfam" id="PF09836">
    <property type="entry name" value="DUF2063"/>
    <property type="match status" value="1"/>
</dbReference>